<sequence>MNNKLIPATIAGAIIGAAVSMIDKKTRSSVKNQVQSTKQNGITPAPSTKAKAKNLKDELLYWKETIDEIRRNNPELERAILDAKDTFIQKRNQKKISGPNG</sequence>
<proteinExistence type="predicted"/>
<keyword evidence="1" id="KW-0175">Coiled coil</keyword>
<evidence type="ECO:0000313" key="3">
    <source>
        <dbReference type="EMBL" id="RAI80033.1"/>
    </source>
</evidence>
<dbReference type="RefSeq" id="WP_096075937.1">
    <property type="nucleotide sequence ID" value="NZ_MJBI02000004.1"/>
</dbReference>
<evidence type="ECO:0000256" key="1">
    <source>
        <dbReference type="SAM" id="Coils"/>
    </source>
</evidence>
<feature type="coiled-coil region" evidence="1">
    <location>
        <begin position="52"/>
        <end position="86"/>
    </location>
</feature>
<reference evidence="3 4" key="1">
    <citation type="journal article" date="2018" name="Front. Microbiol.">
        <title>Description and Comparative Genomics of Macrococcus caseolyticus subsp. hominis subsp. nov., Macrococcus goetzii sp. nov., Macrococcus epidermidis sp. nov., and Macrococcus bohemicus sp. nov., Novel Macrococci From Human Clinical Material With Virulence Potential and Suspected Uptake of Foreign DNA by Natural Transformation.</title>
        <authorList>
            <person name="Maslanova I."/>
            <person name="Wertheimer Z."/>
            <person name="Sedlacek I."/>
            <person name="Svec P."/>
            <person name="Indrakova A."/>
            <person name="Kovarovic V."/>
            <person name="Schumann P."/>
            <person name="Sproer C."/>
            <person name="Kralova S."/>
            <person name="Sedo O."/>
            <person name="Kristofova L."/>
            <person name="Vrbovska V."/>
            <person name="Fuzik T."/>
            <person name="Petras P."/>
            <person name="Zdrahal Z."/>
            <person name="Ruzickova V."/>
            <person name="Doskar J."/>
            <person name="Pantucek R."/>
        </authorList>
    </citation>
    <scope>NUCLEOTIDE SEQUENCE [LARGE SCALE GENOMIC DNA]</scope>
    <source>
        <strain evidence="3 4">CCM 4927</strain>
    </source>
</reference>
<evidence type="ECO:0000256" key="2">
    <source>
        <dbReference type="SAM" id="MobiDB-lite"/>
    </source>
</evidence>
<dbReference type="OrthoDB" id="2418595at2"/>
<dbReference type="EMBL" id="MJBI02000004">
    <property type="protein sequence ID" value="RAI80033.1"/>
    <property type="molecule type" value="Genomic_DNA"/>
</dbReference>
<dbReference type="GeneID" id="99098298"/>
<feature type="compositionally biased region" description="Polar residues" evidence="2">
    <location>
        <begin position="30"/>
        <end position="46"/>
    </location>
</feature>
<dbReference type="AlphaFoldDB" id="A0A2G5NLY2"/>
<keyword evidence="4" id="KW-1185">Reference proteome</keyword>
<name>A0A2G5NLY2_9STAP</name>
<dbReference type="Proteomes" id="UP000229523">
    <property type="component" value="Unassembled WGS sequence"/>
</dbReference>
<evidence type="ECO:0000313" key="4">
    <source>
        <dbReference type="Proteomes" id="UP000229523"/>
    </source>
</evidence>
<gene>
    <name evidence="3" type="ORF">BFS35_009630</name>
</gene>
<organism evidence="3 4">
    <name type="scientific">Macrococcoides goetzii</name>
    <dbReference type="NCBI Taxonomy" id="1891097"/>
    <lineage>
        <taxon>Bacteria</taxon>
        <taxon>Bacillati</taxon>
        <taxon>Bacillota</taxon>
        <taxon>Bacilli</taxon>
        <taxon>Bacillales</taxon>
        <taxon>Staphylococcaceae</taxon>
        <taxon>Macrococcoides</taxon>
    </lineage>
</organism>
<feature type="region of interest" description="Disordered" evidence="2">
    <location>
        <begin position="30"/>
        <end position="49"/>
    </location>
</feature>
<protein>
    <submittedName>
        <fullName evidence="3">YtxH domain-containing protein</fullName>
    </submittedName>
</protein>
<comment type="caution">
    <text evidence="3">The sequence shown here is derived from an EMBL/GenBank/DDBJ whole genome shotgun (WGS) entry which is preliminary data.</text>
</comment>
<accession>A0A2G5NLY2</accession>